<keyword evidence="3" id="KW-1185">Reference proteome</keyword>
<reference evidence="2" key="1">
    <citation type="submission" date="2022-03" db="EMBL/GenBank/DDBJ databases">
        <authorList>
            <person name="Lindestad O."/>
        </authorList>
    </citation>
    <scope>NUCLEOTIDE SEQUENCE</scope>
</reference>
<evidence type="ECO:0000313" key="3">
    <source>
        <dbReference type="Proteomes" id="UP000838756"/>
    </source>
</evidence>
<proteinExistence type="predicted"/>
<organism evidence="2 3">
    <name type="scientific">Pararge aegeria aegeria</name>
    <dbReference type="NCBI Taxonomy" id="348720"/>
    <lineage>
        <taxon>Eukaryota</taxon>
        <taxon>Metazoa</taxon>
        <taxon>Ecdysozoa</taxon>
        <taxon>Arthropoda</taxon>
        <taxon>Hexapoda</taxon>
        <taxon>Insecta</taxon>
        <taxon>Pterygota</taxon>
        <taxon>Neoptera</taxon>
        <taxon>Endopterygota</taxon>
        <taxon>Lepidoptera</taxon>
        <taxon>Glossata</taxon>
        <taxon>Ditrysia</taxon>
        <taxon>Papilionoidea</taxon>
        <taxon>Nymphalidae</taxon>
        <taxon>Satyrinae</taxon>
        <taxon>Satyrini</taxon>
        <taxon>Parargina</taxon>
        <taxon>Pararge</taxon>
    </lineage>
</organism>
<dbReference type="AlphaFoldDB" id="A0A8S4QQ29"/>
<comment type="caution">
    <text evidence="2">The sequence shown here is derived from an EMBL/GenBank/DDBJ whole genome shotgun (WGS) entry which is preliminary data.</text>
</comment>
<name>A0A8S4QQ29_9NEOP</name>
<accession>A0A8S4QQ29</accession>
<protein>
    <submittedName>
        <fullName evidence="2">Jg25825 protein</fullName>
    </submittedName>
</protein>
<dbReference type="EMBL" id="CAKXAJ010014395">
    <property type="protein sequence ID" value="CAH2216197.1"/>
    <property type="molecule type" value="Genomic_DNA"/>
</dbReference>
<sequence length="454" mass="52935">MSEVKLNSKENSNDLVHQNQGPLVINYWQDRSDDKKILEGKAENTDEYDIKNKKLAQECAEFVLQDLNNHNFSNTHSQLEDDPYQTKDDSQQTFFFEESSLLIEQEVTLIENERKLISEFYKEMQDAKSKANTKSALEYIKSITDKYLERGIRINSYCDNDGEVIVNLIFKEIAGVLDNIVFINSRTVAPEMKPYDSSDDDEEDYYNLDIIREIAHGLLQKGGKVKESLFYHDRIRYSTTAFIDNNSYKQFDEYLIEQYKEMKKKLKGIAYECVVNKSEQTQDKLEVEIDNIYFYIRYPQTSIIEPIKIIANQEIIDRGLRVHILKIGKSTVKIDNRGEKRNYVDLTEGSDVVLTFYTSLGELEVRLYPHETNKNLIRVEVSDEDLLEDIESYNEEIGQNCLLGGLSVIEAINRGFFVRSGGLMRPEVISESNNKWTEREELRRTSDPRREVSR</sequence>
<evidence type="ECO:0000313" key="2">
    <source>
        <dbReference type="EMBL" id="CAH2216197.1"/>
    </source>
</evidence>
<dbReference type="OrthoDB" id="7482647at2759"/>
<gene>
    <name evidence="2" type="primary">jg25825</name>
    <name evidence="2" type="ORF">PAEG_LOCUS4255</name>
</gene>
<feature type="region of interest" description="Disordered" evidence="1">
    <location>
        <begin position="434"/>
        <end position="454"/>
    </location>
</feature>
<evidence type="ECO:0000256" key="1">
    <source>
        <dbReference type="SAM" id="MobiDB-lite"/>
    </source>
</evidence>
<dbReference type="Proteomes" id="UP000838756">
    <property type="component" value="Unassembled WGS sequence"/>
</dbReference>
<feature type="compositionally biased region" description="Basic and acidic residues" evidence="1">
    <location>
        <begin position="436"/>
        <end position="454"/>
    </location>
</feature>